<feature type="transmembrane region" description="Helical" evidence="1">
    <location>
        <begin position="202"/>
        <end position="224"/>
    </location>
</feature>
<dbReference type="Proteomes" id="UP000190188">
    <property type="component" value="Unassembled WGS sequence"/>
</dbReference>
<feature type="transmembrane region" description="Helical" evidence="1">
    <location>
        <begin position="97"/>
        <end position="118"/>
    </location>
</feature>
<reference evidence="3 4" key="1">
    <citation type="submission" date="2017-01" db="EMBL/GenBank/DDBJ databases">
        <title>Genome analysis of Paenibacillus selenitrireducens ES3-24.</title>
        <authorList>
            <person name="Xu D."/>
            <person name="Yao R."/>
            <person name="Zheng S."/>
        </authorList>
    </citation>
    <scope>NUCLEOTIDE SEQUENCE [LARGE SCALE GENOMIC DNA]</scope>
    <source>
        <strain evidence="3 4">ES3-24</strain>
    </source>
</reference>
<feature type="transmembrane region" description="Helical" evidence="1">
    <location>
        <begin position="138"/>
        <end position="161"/>
    </location>
</feature>
<feature type="transmembrane region" description="Helical" evidence="1">
    <location>
        <begin position="63"/>
        <end position="85"/>
    </location>
</feature>
<dbReference type="STRING" id="1324314.BVG16_04695"/>
<dbReference type="GO" id="GO:0080120">
    <property type="term" value="P:CAAX-box protein maturation"/>
    <property type="evidence" value="ECO:0007669"/>
    <property type="project" value="UniProtKB-ARBA"/>
</dbReference>
<name>A0A1T2XK50_9BACL</name>
<dbReference type="InterPro" id="IPR003675">
    <property type="entry name" value="Rce1/LyrA-like_dom"/>
</dbReference>
<sequence length="243" mass="28112">MRKLRRIFRIRFDHETTANLNVTDGLLALGYFIYYLVFIYGFGLWMFKTSIVEDLSIYFSSNYLFLSILYLPISLLSLAPIFIILRIRRQPLASVGLTCKRILLNICIGVVAALPFTWSEIYRLIVQGSSLPFEGYEALFEFLYLLVCIGLTEEVSFRGFIQTRMLGLIRNKYIAVAVVSIMFAFMHVPFQMIKADMSFVEFIRYDSIHLLITAGMHVYFVYLYTKFNGIVAPTVTHGLVNFM</sequence>
<proteinExistence type="predicted"/>
<feature type="domain" description="CAAX prenyl protease 2/Lysostaphin resistance protein A-like" evidence="2">
    <location>
        <begin position="138"/>
        <end position="243"/>
    </location>
</feature>
<dbReference type="EMBL" id="MSZX01000002">
    <property type="protein sequence ID" value="OPA80053.1"/>
    <property type="molecule type" value="Genomic_DNA"/>
</dbReference>
<dbReference type="RefSeq" id="WP_158081617.1">
    <property type="nucleotide sequence ID" value="NZ_MSZX01000002.1"/>
</dbReference>
<keyword evidence="1" id="KW-0812">Transmembrane</keyword>
<protein>
    <recommendedName>
        <fullName evidence="2">CAAX prenyl protease 2/Lysostaphin resistance protein A-like domain-containing protein</fullName>
    </recommendedName>
</protein>
<evidence type="ECO:0000256" key="1">
    <source>
        <dbReference type="SAM" id="Phobius"/>
    </source>
</evidence>
<feature type="transmembrane region" description="Helical" evidence="1">
    <location>
        <begin position="21"/>
        <end position="43"/>
    </location>
</feature>
<dbReference type="OrthoDB" id="324900at2"/>
<evidence type="ECO:0000313" key="4">
    <source>
        <dbReference type="Proteomes" id="UP000190188"/>
    </source>
</evidence>
<comment type="caution">
    <text evidence="3">The sequence shown here is derived from an EMBL/GenBank/DDBJ whole genome shotgun (WGS) entry which is preliminary data.</text>
</comment>
<dbReference type="AlphaFoldDB" id="A0A1T2XK50"/>
<keyword evidence="4" id="KW-1185">Reference proteome</keyword>
<feature type="transmembrane region" description="Helical" evidence="1">
    <location>
        <begin position="173"/>
        <end position="190"/>
    </location>
</feature>
<dbReference type="GO" id="GO:0004175">
    <property type="term" value="F:endopeptidase activity"/>
    <property type="evidence" value="ECO:0007669"/>
    <property type="project" value="UniProtKB-ARBA"/>
</dbReference>
<keyword evidence="1" id="KW-0472">Membrane</keyword>
<accession>A0A1T2XK50</accession>
<keyword evidence="1" id="KW-1133">Transmembrane helix</keyword>
<evidence type="ECO:0000313" key="3">
    <source>
        <dbReference type="EMBL" id="OPA80053.1"/>
    </source>
</evidence>
<gene>
    <name evidence="3" type="ORF">BVG16_04695</name>
</gene>
<dbReference type="Pfam" id="PF02517">
    <property type="entry name" value="Rce1-like"/>
    <property type="match status" value="1"/>
</dbReference>
<evidence type="ECO:0000259" key="2">
    <source>
        <dbReference type="Pfam" id="PF02517"/>
    </source>
</evidence>
<organism evidence="3 4">
    <name type="scientific">Paenibacillus selenitireducens</name>
    <dbReference type="NCBI Taxonomy" id="1324314"/>
    <lineage>
        <taxon>Bacteria</taxon>
        <taxon>Bacillati</taxon>
        <taxon>Bacillota</taxon>
        <taxon>Bacilli</taxon>
        <taxon>Bacillales</taxon>
        <taxon>Paenibacillaceae</taxon>
        <taxon>Paenibacillus</taxon>
    </lineage>
</organism>